<proteinExistence type="inferred from homology"/>
<keyword evidence="5 9" id="KW-1133">Transmembrane helix</keyword>
<dbReference type="RefSeq" id="WP_073479715.1">
    <property type="nucleotide sequence ID" value="NZ_FQVN01000001.1"/>
</dbReference>
<dbReference type="PIRSF" id="PIRSF010361">
    <property type="entry name" value="UCP010361"/>
    <property type="match status" value="1"/>
</dbReference>
<feature type="transmembrane region" description="Helical" evidence="9">
    <location>
        <begin position="150"/>
        <end position="169"/>
    </location>
</feature>
<evidence type="ECO:0000256" key="3">
    <source>
        <dbReference type="ARBA" id="ARBA00022679"/>
    </source>
</evidence>
<evidence type="ECO:0000256" key="1">
    <source>
        <dbReference type="ARBA" id="ARBA00004651"/>
    </source>
</evidence>
<dbReference type="STRING" id="2017.SAMN05444320_101572"/>
<feature type="transmembrane region" description="Helical" evidence="9">
    <location>
        <begin position="58"/>
        <end position="80"/>
    </location>
</feature>
<evidence type="ECO:0000256" key="5">
    <source>
        <dbReference type="ARBA" id="ARBA00022989"/>
    </source>
</evidence>
<dbReference type="EMBL" id="FQVN01000001">
    <property type="protein sequence ID" value="SHE61408.1"/>
    <property type="molecule type" value="Genomic_DNA"/>
</dbReference>
<organism evidence="10 11">
    <name type="scientific">Streptoalloteichus hindustanus</name>
    <dbReference type="NCBI Taxonomy" id="2017"/>
    <lineage>
        <taxon>Bacteria</taxon>
        <taxon>Bacillati</taxon>
        <taxon>Actinomycetota</taxon>
        <taxon>Actinomycetes</taxon>
        <taxon>Pseudonocardiales</taxon>
        <taxon>Pseudonocardiaceae</taxon>
        <taxon>Streptoalloteichus</taxon>
    </lineage>
</organism>
<dbReference type="AlphaFoldDB" id="A0A1M4UXL0"/>
<evidence type="ECO:0000256" key="9">
    <source>
        <dbReference type="SAM" id="Phobius"/>
    </source>
</evidence>
<evidence type="ECO:0000256" key="2">
    <source>
        <dbReference type="ARBA" id="ARBA00022475"/>
    </source>
</evidence>
<accession>A0A1M4UXL0</accession>
<feature type="transmembrane region" description="Helical" evidence="9">
    <location>
        <begin position="181"/>
        <end position="204"/>
    </location>
</feature>
<keyword evidence="11" id="KW-1185">Reference proteome</keyword>
<keyword evidence="3" id="KW-0808">Transferase</keyword>
<evidence type="ECO:0000313" key="10">
    <source>
        <dbReference type="EMBL" id="SHE61408.1"/>
    </source>
</evidence>
<dbReference type="GO" id="GO:0016758">
    <property type="term" value="F:hexosyltransferase activity"/>
    <property type="evidence" value="ECO:0007669"/>
    <property type="project" value="InterPro"/>
</dbReference>
<keyword evidence="2" id="KW-1003">Cell membrane</keyword>
<evidence type="ECO:0000313" key="11">
    <source>
        <dbReference type="Proteomes" id="UP000184501"/>
    </source>
</evidence>
<protein>
    <submittedName>
        <fullName evidence="10">Uncharacterized membrane protein</fullName>
    </submittedName>
</protein>
<evidence type="ECO:0000256" key="8">
    <source>
        <dbReference type="SAM" id="MobiDB-lite"/>
    </source>
</evidence>
<gene>
    <name evidence="10" type="ORF">SAMN05444320_101572</name>
</gene>
<feature type="region of interest" description="Disordered" evidence="8">
    <location>
        <begin position="510"/>
        <end position="529"/>
    </location>
</feature>
<evidence type="ECO:0000256" key="4">
    <source>
        <dbReference type="ARBA" id="ARBA00022692"/>
    </source>
</evidence>
<name>A0A1M4UXL0_STRHI</name>
<feature type="transmembrane region" description="Helical" evidence="9">
    <location>
        <begin position="252"/>
        <end position="280"/>
    </location>
</feature>
<reference evidence="10 11" key="1">
    <citation type="submission" date="2016-11" db="EMBL/GenBank/DDBJ databases">
        <authorList>
            <person name="Jaros S."/>
            <person name="Januszkiewicz K."/>
            <person name="Wedrychowicz H."/>
        </authorList>
    </citation>
    <scope>NUCLEOTIDE SEQUENCE [LARGE SCALE GENOMIC DNA]</scope>
    <source>
        <strain evidence="10 11">DSM 44523</strain>
    </source>
</reference>
<dbReference type="InterPro" id="IPR018584">
    <property type="entry name" value="GT87"/>
</dbReference>
<dbReference type="Pfam" id="PF09594">
    <property type="entry name" value="GT87"/>
    <property type="match status" value="1"/>
</dbReference>
<feature type="transmembrane region" description="Helical" evidence="9">
    <location>
        <begin position="216"/>
        <end position="246"/>
    </location>
</feature>
<keyword evidence="4 9" id="KW-0812">Transmembrane</keyword>
<comment type="subcellular location">
    <subcellularLocation>
        <location evidence="1">Cell membrane</location>
        <topology evidence="1">Multi-pass membrane protein</topology>
    </subcellularLocation>
</comment>
<comment type="similarity">
    <text evidence="7">Belongs to the glycosyltransferase 87 family.</text>
</comment>
<feature type="transmembrane region" description="Helical" evidence="9">
    <location>
        <begin position="424"/>
        <end position="443"/>
    </location>
</feature>
<dbReference type="InterPro" id="IPR016570">
    <property type="entry name" value="UCP010361"/>
</dbReference>
<sequence>MPSPQSSITPPGVDPVSDTGSLTPAERVVPTWTEPLARRASRPFGGPLGRHAVVGRHWFWTPLRVVLLLATLTLALGWLAKSPCVQEHRSSSGQLELDWGGSRQYVAMCYSDTVPLYTAERLDQGAFPYRDSWVEKQGDRDQVRYMEYPVLTGLFQWVNAQLAHGWLAVARTGWLPGALPVVVYFDFTALWLGLAWVVTVWGVARLARRRTWDAALVAVSPLVVVHAFTNFDALATACAAAGLLAWARRKPVVAGLLLGIGGAAKLYPLFLLGPLLVLCVRAGRTREGLRTTVTAVATWAAVNAPLALLYPDGWREFFRLNSERGADPDSLYNVISYFTGWPGLDGPLQPGQTPTVLNAVSALLFVACCAGIAWVGLSAPRRPRLAQLGFLVVAAFLLTNKVWSPQYSLWLVPLAVLALPRWRLLLAWMAVDALVWAPRMFFYLGPDNKGLPPDWFLGAVVLRDAFVVLLCVLVLREIHRPETDLVRQAGDDDPCGGVLEGAEDRVVLRRPTAPGEPPAVGTSASAPAP</sequence>
<keyword evidence="6 9" id="KW-0472">Membrane</keyword>
<dbReference type="GO" id="GO:0005886">
    <property type="term" value="C:plasma membrane"/>
    <property type="evidence" value="ECO:0007669"/>
    <property type="project" value="UniProtKB-SubCell"/>
</dbReference>
<feature type="transmembrane region" description="Helical" evidence="9">
    <location>
        <begin position="355"/>
        <end position="379"/>
    </location>
</feature>
<feature type="transmembrane region" description="Helical" evidence="9">
    <location>
        <begin position="292"/>
        <end position="310"/>
    </location>
</feature>
<evidence type="ECO:0000256" key="7">
    <source>
        <dbReference type="ARBA" id="ARBA00024033"/>
    </source>
</evidence>
<evidence type="ECO:0000256" key="6">
    <source>
        <dbReference type="ARBA" id="ARBA00023136"/>
    </source>
</evidence>
<feature type="transmembrane region" description="Helical" evidence="9">
    <location>
        <begin position="455"/>
        <end position="475"/>
    </location>
</feature>
<dbReference type="Proteomes" id="UP000184501">
    <property type="component" value="Unassembled WGS sequence"/>
</dbReference>
<feature type="region of interest" description="Disordered" evidence="8">
    <location>
        <begin position="1"/>
        <end position="28"/>
    </location>
</feature>